<feature type="domain" description="Sorting nexin protein WASP-binding" evidence="1">
    <location>
        <begin position="85"/>
        <end position="218"/>
    </location>
</feature>
<dbReference type="PANTHER" id="PTHR45827">
    <property type="entry name" value="SORTING NEXIN"/>
    <property type="match status" value="1"/>
</dbReference>
<dbReference type="OMA" id="MEREVHI"/>
<dbReference type="Proteomes" id="UP000015103">
    <property type="component" value="Unassembled WGS sequence"/>
</dbReference>
<reference evidence="2" key="1">
    <citation type="submission" date="2015-05" db="UniProtKB">
        <authorList>
            <consortium name="EnsemblMetazoa"/>
        </authorList>
    </citation>
    <scope>IDENTIFICATION</scope>
</reference>
<dbReference type="EMBL" id="ACPB03025109">
    <property type="status" value="NOT_ANNOTATED_CDS"/>
    <property type="molecule type" value="Genomic_DNA"/>
</dbReference>
<dbReference type="Pfam" id="PF10456">
    <property type="entry name" value="BAR_3_WASP_bdg"/>
    <property type="match status" value="2"/>
</dbReference>
<proteinExistence type="predicted"/>
<dbReference type="InParanoid" id="T1I488"/>
<protein>
    <recommendedName>
        <fullName evidence="1">Sorting nexin protein WASP-binding domain-containing protein</fullName>
    </recommendedName>
</protein>
<dbReference type="HOGENOM" id="CLU_1246712_0_0_1"/>
<dbReference type="PANTHER" id="PTHR45827:SF1">
    <property type="entry name" value="SORTING NEXIN"/>
    <property type="match status" value="1"/>
</dbReference>
<dbReference type="GO" id="GO:0016197">
    <property type="term" value="P:endosomal transport"/>
    <property type="evidence" value="ECO:0007669"/>
    <property type="project" value="TreeGrafter"/>
</dbReference>
<dbReference type="VEuPathDB" id="VectorBase:RPRC011107"/>
<evidence type="ECO:0000313" key="3">
    <source>
        <dbReference type="Proteomes" id="UP000015103"/>
    </source>
</evidence>
<sequence>MDSAVKHLMETAADQTKKHQGPYKREFQKIGQAFYALGQAMGTELPKDLQSLIDESRGNCIVVVDVNGRVGNDDTVSFKFIGIIHEKLTSAVKTIGDSYNDIGKMFEEQPKLDWEPLGDMLHVYKGLLSSMPDILNLHKKALQTKRECQKIAFGQKLTPNQLEGVNRRTDIVSYALLAEINHFYHERAEEVSKALKNYISQQLEFYRKITDKLENALKALEV</sequence>
<evidence type="ECO:0000259" key="1">
    <source>
        <dbReference type="Pfam" id="PF10456"/>
    </source>
</evidence>
<dbReference type="EnsemblMetazoa" id="RPRC011107-RA">
    <property type="protein sequence ID" value="RPRC011107-PA"/>
    <property type="gene ID" value="RPRC011107"/>
</dbReference>
<keyword evidence="3" id="KW-1185">Reference proteome</keyword>
<evidence type="ECO:0000313" key="2">
    <source>
        <dbReference type="EnsemblMetazoa" id="RPRC011107-PA"/>
    </source>
</evidence>
<dbReference type="EMBL" id="ACPB03025110">
    <property type="status" value="NOT_ANNOTATED_CDS"/>
    <property type="molecule type" value="Genomic_DNA"/>
</dbReference>
<dbReference type="GO" id="GO:0005886">
    <property type="term" value="C:plasma membrane"/>
    <property type="evidence" value="ECO:0007669"/>
    <property type="project" value="TreeGrafter"/>
</dbReference>
<dbReference type="GO" id="GO:0006897">
    <property type="term" value="P:endocytosis"/>
    <property type="evidence" value="ECO:0007669"/>
    <property type="project" value="TreeGrafter"/>
</dbReference>
<name>T1I488_RHOPR</name>
<dbReference type="eggNOG" id="KOG2528">
    <property type="taxonomic scope" value="Eukaryota"/>
</dbReference>
<dbReference type="AlphaFoldDB" id="T1I488"/>
<dbReference type="GO" id="GO:0097320">
    <property type="term" value="P:plasma membrane tubulation"/>
    <property type="evidence" value="ECO:0007669"/>
    <property type="project" value="TreeGrafter"/>
</dbReference>
<dbReference type="Gene3D" id="1.20.1270.60">
    <property type="entry name" value="Arfaptin homology (AH) domain/BAR domain"/>
    <property type="match status" value="1"/>
</dbReference>
<accession>T1I488</accession>
<dbReference type="InterPro" id="IPR019497">
    <property type="entry name" value="Sorting_nexin_WASP-bd-dom"/>
</dbReference>
<dbReference type="InterPro" id="IPR027267">
    <property type="entry name" value="AH/BAR_dom_sf"/>
</dbReference>
<dbReference type="GO" id="GO:0035091">
    <property type="term" value="F:phosphatidylinositol binding"/>
    <property type="evidence" value="ECO:0007669"/>
    <property type="project" value="TreeGrafter"/>
</dbReference>
<organism evidence="2 3">
    <name type="scientific">Rhodnius prolixus</name>
    <name type="common">Triatomid bug</name>
    <dbReference type="NCBI Taxonomy" id="13249"/>
    <lineage>
        <taxon>Eukaryota</taxon>
        <taxon>Metazoa</taxon>
        <taxon>Ecdysozoa</taxon>
        <taxon>Arthropoda</taxon>
        <taxon>Hexapoda</taxon>
        <taxon>Insecta</taxon>
        <taxon>Pterygota</taxon>
        <taxon>Neoptera</taxon>
        <taxon>Paraneoptera</taxon>
        <taxon>Hemiptera</taxon>
        <taxon>Heteroptera</taxon>
        <taxon>Panheteroptera</taxon>
        <taxon>Cimicomorpha</taxon>
        <taxon>Reduviidae</taxon>
        <taxon>Triatominae</taxon>
        <taxon>Rhodnius</taxon>
    </lineage>
</organism>
<feature type="domain" description="Sorting nexin protein WASP-binding" evidence="1">
    <location>
        <begin position="1"/>
        <end position="45"/>
    </location>
</feature>
<dbReference type="GO" id="GO:0031410">
    <property type="term" value="C:cytoplasmic vesicle"/>
    <property type="evidence" value="ECO:0007669"/>
    <property type="project" value="TreeGrafter"/>
</dbReference>
<dbReference type="STRING" id="13249.T1I488"/>